<dbReference type="RefSeq" id="WP_099875499.1">
    <property type="nucleotide sequence ID" value="NZ_CP024608.1"/>
</dbReference>
<organism evidence="1 2">
    <name type="scientific">Massilia violaceinigra</name>
    <dbReference type="NCBI Taxonomy" id="2045208"/>
    <lineage>
        <taxon>Bacteria</taxon>
        <taxon>Pseudomonadati</taxon>
        <taxon>Pseudomonadota</taxon>
        <taxon>Betaproteobacteria</taxon>
        <taxon>Burkholderiales</taxon>
        <taxon>Oxalobacteraceae</taxon>
        <taxon>Telluria group</taxon>
        <taxon>Massilia</taxon>
    </lineage>
</organism>
<dbReference type="Proteomes" id="UP000229897">
    <property type="component" value="Chromosome"/>
</dbReference>
<gene>
    <name evidence="1" type="ORF">CR152_14205</name>
</gene>
<accession>A0A2D2DKN3</accession>
<dbReference type="KEGG" id="mass:CR152_14205"/>
<dbReference type="AlphaFoldDB" id="A0A2D2DKN3"/>
<keyword evidence="2" id="KW-1185">Reference proteome</keyword>
<sequence length="204" mass="22562">MKLLNVGDKSKAICYDCNELVHTTYKRRDVPFSDGVGVAKDILAGVCDICDRVVSTPAQSTPAIKASRDKAMVPIEAQLPAIYIDALDLACYRIDSSVNSDFRKRLLMYYVRKSANSAGGSERLVGALKKKTEFEVVAEPSRKRLSIKVSQPMADEIAAVMKSTNLNKTDLMKSIVLQINEEIIKPRVPKHIDELQTLAMVTNC</sequence>
<dbReference type="EMBL" id="CP024608">
    <property type="protein sequence ID" value="ATQ75544.1"/>
    <property type="molecule type" value="Genomic_DNA"/>
</dbReference>
<reference evidence="1" key="1">
    <citation type="submission" date="2017-10" db="EMBL/GenBank/DDBJ databases">
        <title>Massilia psychrophilum sp. nov., a novel purple-pigmented bacterium isolated from Tianshan glacier, Xinjiang Municipality, China.</title>
        <authorList>
            <person name="Wang H."/>
        </authorList>
    </citation>
    <scope>NUCLEOTIDE SEQUENCE [LARGE SCALE GENOMIC DNA]</scope>
    <source>
        <strain evidence="1">B2</strain>
    </source>
</reference>
<evidence type="ECO:0000313" key="1">
    <source>
        <dbReference type="EMBL" id="ATQ75544.1"/>
    </source>
</evidence>
<dbReference type="OrthoDB" id="6116181at2"/>
<name>A0A2D2DKN3_9BURK</name>
<proteinExistence type="predicted"/>
<protein>
    <submittedName>
        <fullName evidence="1">Uncharacterized protein</fullName>
    </submittedName>
</protein>
<evidence type="ECO:0000313" key="2">
    <source>
        <dbReference type="Proteomes" id="UP000229897"/>
    </source>
</evidence>